<dbReference type="Pfam" id="PF00583">
    <property type="entry name" value="Acetyltransf_1"/>
    <property type="match status" value="1"/>
</dbReference>
<evidence type="ECO:0000313" key="3">
    <source>
        <dbReference type="Proteomes" id="UP000503483"/>
    </source>
</evidence>
<reference evidence="2 3" key="1">
    <citation type="submission" date="2019-08" db="EMBL/GenBank/DDBJ databases">
        <title>Complete genome sequence of Arcobacter acticola.</title>
        <authorList>
            <person name="Miller W."/>
        </authorList>
    </citation>
    <scope>NUCLEOTIDE SEQUENCE [LARGE SCALE GENOMIC DNA]</scope>
    <source>
        <strain evidence="2 3">KCTC 52212</strain>
    </source>
</reference>
<dbReference type="PROSITE" id="PS51186">
    <property type="entry name" value="GNAT"/>
    <property type="match status" value="1"/>
</dbReference>
<name>A0A6M8EW66_9BACT</name>
<dbReference type="Proteomes" id="UP000503483">
    <property type="component" value="Chromosome"/>
</dbReference>
<sequence length="139" mass="16237">MEIKIATEEEIKYCYELMHQANKSLSEKDFINTISEQIKNGYKLIYVIENKEVICVTGFIISQKLAWGKYLHIDDFVTNKSVKSTDAAKALLDFIKIYAKQQECSSIHLDSSIQREEAHKFYLNENMKIDSYHFSINIK</sequence>
<accession>A0A6M8EW66</accession>
<dbReference type="AlphaFoldDB" id="A0A6M8EW66"/>
<dbReference type="CDD" id="cd04301">
    <property type="entry name" value="NAT_SF"/>
    <property type="match status" value="1"/>
</dbReference>
<dbReference type="InterPro" id="IPR000182">
    <property type="entry name" value="GNAT_dom"/>
</dbReference>
<dbReference type="KEGG" id="paco:AACT_1589"/>
<dbReference type="EMBL" id="CP042652">
    <property type="protein sequence ID" value="QKE28747.1"/>
    <property type="molecule type" value="Genomic_DNA"/>
</dbReference>
<proteinExistence type="predicted"/>
<keyword evidence="3" id="KW-1185">Reference proteome</keyword>
<evidence type="ECO:0000259" key="1">
    <source>
        <dbReference type="PROSITE" id="PS51186"/>
    </source>
</evidence>
<dbReference type="Gene3D" id="3.40.630.30">
    <property type="match status" value="1"/>
</dbReference>
<dbReference type="RefSeq" id="WP_172126308.1">
    <property type="nucleotide sequence ID" value="NZ_CP042652.1"/>
</dbReference>
<evidence type="ECO:0000313" key="2">
    <source>
        <dbReference type="EMBL" id="QKE28747.1"/>
    </source>
</evidence>
<protein>
    <recommendedName>
        <fullName evidence="1">N-acetyltransferase domain-containing protein</fullName>
    </recommendedName>
</protein>
<feature type="domain" description="N-acetyltransferase" evidence="1">
    <location>
        <begin position="1"/>
        <end position="139"/>
    </location>
</feature>
<dbReference type="SUPFAM" id="SSF55729">
    <property type="entry name" value="Acyl-CoA N-acyltransferases (Nat)"/>
    <property type="match status" value="1"/>
</dbReference>
<dbReference type="InterPro" id="IPR016181">
    <property type="entry name" value="Acyl_CoA_acyltransferase"/>
</dbReference>
<gene>
    <name evidence="2" type="ORF">AACT_1589</name>
</gene>
<organism evidence="2 3">
    <name type="scientific">Arcobacter acticola</name>
    <dbReference type="NCBI Taxonomy" id="1849015"/>
    <lineage>
        <taxon>Bacteria</taxon>
        <taxon>Pseudomonadati</taxon>
        <taxon>Campylobacterota</taxon>
        <taxon>Epsilonproteobacteria</taxon>
        <taxon>Campylobacterales</taxon>
        <taxon>Arcobacteraceae</taxon>
        <taxon>Arcobacter</taxon>
    </lineage>
</organism>
<dbReference type="GO" id="GO:0016747">
    <property type="term" value="F:acyltransferase activity, transferring groups other than amino-acyl groups"/>
    <property type="evidence" value="ECO:0007669"/>
    <property type="project" value="InterPro"/>
</dbReference>